<keyword evidence="1" id="KW-0285">Flavoprotein</keyword>
<name>A0A1G1Z4P5_9BACT</name>
<feature type="domain" description="FAD/NAD(P)-binding" evidence="6">
    <location>
        <begin position="4"/>
        <end position="282"/>
    </location>
</feature>
<dbReference type="GO" id="GO:0016668">
    <property type="term" value="F:oxidoreductase activity, acting on a sulfur group of donors, NAD(P) as acceptor"/>
    <property type="evidence" value="ECO:0007669"/>
    <property type="project" value="UniProtKB-ARBA"/>
</dbReference>
<keyword evidence="3" id="KW-0560">Oxidoreductase</keyword>
<dbReference type="AlphaFoldDB" id="A0A1G1Z4P5"/>
<proteinExistence type="predicted"/>
<dbReference type="PROSITE" id="PS00573">
    <property type="entry name" value="PYRIDINE_REDOX_2"/>
    <property type="match status" value="1"/>
</dbReference>
<evidence type="ECO:0000256" key="3">
    <source>
        <dbReference type="ARBA" id="ARBA00023002"/>
    </source>
</evidence>
<dbReference type="InterPro" id="IPR036188">
    <property type="entry name" value="FAD/NAD-bd_sf"/>
</dbReference>
<evidence type="ECO:0000313" key="7">
    <source>
        <dbReference type="EMBL" id="OGY59399.1"/>
    </source>
</evidence>
<dbReference type="InterPro" id="IPR008255">
    <property type="entry name" value="Pyr_nucl-diS_OxRdtase_2_AS"/>
</dbReference>
<reference evidence="7 8" key="1">
    <citation type="journal article" date="2016" name="Nat. Commun.">
        <title>Thousands of microbial genomes shed light on interconnected biogeochemical processes in an aquifer system.</title>
        <authorList>
            <person name="Anantharaman K."/>
            <person name="Brown C.T."/>
            <person name="Hug L.A."/>
            <person name="Sharon I."/>
            <person name="Castelle C.J."/>
            <person name="Probst A.J."/>
            <person name="Thomas B.C."/>
            <person name="Singh A."/>
            <person name="Wilkins M.J."/>
            <person name="Karaoz U."/>
            <person name="Brodie E.L."/>
            <person name="Williams K.H."/>
            <person name="Hubbard S.S."/>
            <person name="Banfield J.F."/>
        </authorList>
    </citation>
    <scope>NUCLEOTIDE SEQUENCE [LARGE SCALE GENOMIC DNA]</scope>
</reference>
<dbReference type="PRINTS" id="PR00469">
    <property type="entry name" value="PNDRDTASEII"/>
</dbReference>
<dbReference type="InterPro" id="IPR050097">
    <property type="entry name" value="Ferredoxin-NADP_redctase_2"/>
</dbReference>
<evidence type="ECO:0000313" key="8">
    <source>
        <dbReference type="Proteomes" id="UP000178808"/>
    </source>
</evidence>
<evidence type="ECO:0000259" key="6">
    <source>
        <dbReference type="Pfam" id="PF07992"/>
    </source>
</evidence>
<dbReference type="Proteomes" id="UP000178808">
    <property type="component" value="Unassembled WGS sequence"/>
</dbReference>
<evidence type="ECO:0000256" key="4">
    <source>
        <dbReference type="ARBA" id="ARBA00023157"/>
    </source>
</evidence>
<dbReference type="SUPFAM" id="SSF51905">
    <property type="entry name" value="FAD/NAD(P)-binding domain"/>
    <property type="match status" value="1"/>
</dbReference>
<dbReference type="InterPro" id="IPR023753">
    <property type="entry name" value="FAD/NAD-binding_dom"/>
</dbReference>
<sequence>MFYELIIIGGGPAGVAAGVYAARKKIKTLLIAKEFGGQSMVSADVQNWIGTKSISGFELAQMLEGHVRAQEDIEVLSDELVTTISSDTAKFVVGTEGGKQFESKTLLLTSGSRRRKLGIPGEKEFDGRGVVYCSTCDAPIFKGKEVAVIGGGNAGLEAARDLLPYASKIYLLHRGDTLKGDPLTQEKITADSKVSVILNAQTKEIFGTAFVEGIRYIDSVSGEQRELKLDGIFVEIGSLPNSDFVKNLAALNERGEVIVDHKTQRASLLGVWAAGDVTDVLYKQNNISAGDAVKAVLNIYDYLHSGK</sequence>
<dbReference type="EMBL" id="MHIZ01000035">
    <property type="protein sequence ID" value="OGY59399.1"/>
    <property type="molecule type" value="Genomic_DNA"/>
</dbReference>
<protein>
    <recommendedName>
        <fullName evidence="6">FAD/NAD(P)-binding domain-containing protein</fullName>
    </recommendedName>
</protein>
<evidence type="ECO:0000256" key="2">
    <source>
        <dbReference type="ARBA" id="ARBA00022827"/>
    </source>
</evidence>
<dbReference type="PRINTS" id="PR00368">
    <property type="entry name" value="FADPNR"/>
</dbReference>
<keyword evidence="2" id="KW-0274">FAD</keyword>
<keyword evidence="5" id="KW-0676">Redox-active center</keyword>
<dbReference type="Pfam" id="PF07992">
    <property type="entry name" value="Pyr_redox_2"/>
    <property type="match status" value="1"/>
</dbReference>
<evidence type="ECO:0000256" key="5">
    <source>
        <dbReference type="ARBA" id="ARBA00023284"/>
    </source>
</evidence>
<dbReference type="Gene3D" id="3.50.50.60">
    <property type="entry name" value="FAD/NAD(P)-binding domain"/>
    <property type="match status" value="2"/>
</dbReference>
<evidence type="ECO:0000256" key="1">
    <source>
        <dbReference type="ARBA" id="ARBA00022630"/>
    </source>
</evidence>
<comment type="caution">
    <text evidence="7">The sequence shown here is derived from an EMBL/GenBank/DDBJ whole genome shotgun (WGS) entry which is preliminary data.</text>
</comment>
<dbReference type="PANTHER" id="PTHR48105">
    <property type="entry name" value="THIOREDOXIN REDUCTASE 1-RELATED-RELATED"/>
    <property type="match status" value="1"/>
</dbReference>
<keyword evidence="4" id="KW-1015">Disulfide bond</keyword>
<gene>
    <name evidence="7" type="ORF">A3I31_01175</name>
</gene>
<accession>A0A1G1Z4P5</accession>
<organism evidence="7 8">
    <name type="scientific">Candidatus Colwellbacteria bacterium RIFCSPLOWO2_02_FULL_44_20b</name>
    <dbReference type="NCBI Taxonomy" id="1797691"/>
    <lineage>
        <taxon>Bacteria</taxon>
        <taxon>Candidatus Colwelliibacteriota</taxon>
    </lineage>
</organism>